<dbReference type="AlphaFoldDB" id="S7PXH9"/>
<organism evidence="1 2">
    <name type="scientific">Gloeophyllum trabeum (strain ATCC 11539 / FP-39264 / Madison 617)</name>
    <name type="common">Brown rot fungus</name>
    <dbReference type="NCBI Taxonomy" id="670483"/>
    <lineage>
        <taxon>Eukaryota</taxon>
        <taxon>Fungi</taxon>
        <taxon>Dikarya</taxon>
        <taxon>Basidiomycota</taxon>
        <taxon>Agaricomycotina</taxon>
        <taxon>Agaricomycetes</taxon>
        <taxon>Gloeophyllales</taxon>
        <taxon>Gloeophyllaceae</taxon>
        <taxon>Gloeophyllum</taxon>
    </lineage>
</organism>
<reference evidence="1 2" key="1">
    <citation type="journal article" date="2012" name="Science">
        <title>The Paleozoic origin of enzymatic lignin decomposition reconstructed from 31 fungal genomes.</title>
        <authorList>
            <person name="Floudas D."/>
            <person name="Binder M."/>
            <person name="Riley R."/>
            <person name="Barry K."/>
            <person name="Blanchette R.A."/>
            <person name="Henrissat B."/>
            <person name="Martinez A.T."/>
            <person name="Otillar R."/>
            <person name="Spatafora J.W."/>
            <person name="Yadav J.S."/>
            <person name="Aerts A."/>
            <person name="Benoit I."/>
            <person name="Boyd A."/>
            <person name="Carlson A."/>
            <person name="Copeland A."/>
            <person name="Coutinho P.M."/>
            <person name="de Vries R.P."/>
            <person name="Ferreira P."/>
            <person name="Findley K."/>
            <person name="Foster B."/>
            <person name="Gaskell J."/>
            <person name="Glotzer D."/>
            <person name="Gorecki P."/>
            <person name="Heitman J."/>
            <person name="Hesse C."/>
            <person name="Hori C."/>
            <person name="Igarashi K."/>
            <person name="Jurgens J.A."/>
            <person name="Kallen N."/>
            <person name="Kersten P."/>
            <person name="Kohler A."/>
            <person name="Kuees U."/>
            <person name="Kumar T.K.A."/>
            <person name="Kuo A."/>
            <person name="LaButti K."/>
            <person name="Larrondo L.F."/>
            <person name="Lindquist E."/>
            <person name="Ling A."/>
            <person name="Lombard V."/>
            <person name="Lucas S."/>
            <person name="Lundell T."/>
            <person name="Martin R."/>
            <person name="McLaughlin D.J."/>
            <person name="Morgenstern I."/>
            <person name="Morin E."/>
            <person name="Murat C."/>
            <person name="Nagy L.G."/>
            <person name="Nolan M."/>
            <person name="Ohm R.A."/>
            <person name="Patyshakuliyeva A."/>
            <person name="Rokas A."/>
            <person name="Ruiz-Duenas F.J."/>
            <person name="Sabat G."/>
            <person name="Salamov A."/>
            <person name="Samejima M."/>
            <person name="Schmutz J."/>
            <person name="Slot J.C."/>
            <person name="St John F."/>
            <person name="Stenlid J."/>
            <person name="Sun H."/>
            <person name="Sun S."/>
            <person name="Syed K."/>
            <person name="Tsang A."/>
            <person name="Wiebenga A."/>
            <person name="Young D."/>
            <person name="Pisabarro A."/>
            <person name="Eastwood D.C."/>
            <person name="Martin F."/>
            <person name="Cullen D."/>
            <person name="Grigoriev I.V."/>
            <person name="Hibbett D.S."/>
        </authorList>
    </citation>
    <scope>NUCLEOTIDE SEQUENCE [LARGE SCALE GENOMIC DNA]</scope>
    <source>
        <strain evidence="1 2">ATCC 11539</strain>
    </source>
</reference>
<dbReference type="RefSeq" id="XP_007869479.1">
    <property type="nucleotide sequence ID" value="XM_007871288.1"/>
</dbReference>
<dbReference type="SUPFAM" id="SSF48371">
    <property type="entry name" value="ARM repeat"/>
    <property type="match status" value="1"/>
</dbReference>
<dbReference type="InterPro" id="IPR016024">
    <property type="entry name" value="ARM-type_fold"/>
</dbReference>
<protein>
    <recommendedName>
        <fullName evidence="3">Condensin complex subunit 1 C-terminal domain-containing protein</fullName>
    </recommendedName>
</protein>
<accession>S7PXH9</accession>
<gene>
    <name evidence="1" type="ORF">GLOTRDRAFT_132435</name>
</gene>
<keyword evidence="2" id="KW-1185">Reference proteome</keyword>
<dbReference type="KEGG" id="gtr:GLOTRDRAFT_132435"/>
<name>S7PXH9_GLOTA</name>
<proteinExistence type="predicted"/>
<dbReference type="Proteomes" id="UP000030669">
    <property type="component" value="Unassembled WGS sequence"/>
</dbReference>
<sequence>MGFISKLDKLLQESHDGLIERSVIITLSTLLDYEDLYEDVEKIQVTGHFIHLFESKDRNTAQSAMDAWGKLIKKYHSQDMTKIEEGIDVLGRLQGDVRQAKPVRLMARKTMIEISQVQDVETSRKN</sequence>
<dbReference type="GeneID" id="19302494"/>
<dbReference type="HOGENOM" id="CLU_1981806_0_0_1"/>
<evidence type="ECO:0008006" key="3">
    <source>
        <dbReference type="Google" id="ProtNLM"/>
    </source>
</evidence>
<evidence type="ECO:0000313" key="1">
    <source>
        <dbReference type="EMBL" id="EPQ52321.1"/>
    </source>
</evidence>
<evidence type="ECO:0000313" key="2">
    <source>
        <dbReference type="Proteomes" id="UP000030669"/>
    </source>
</evidence>
<dbReference type="EMBL" id="KB469308">
    <property type="protein sequence ID" value="EPQ52321.1"/>
    <property type="molecule type" value="Genomic_DNA"/>
</dbReference>